<name>A0AA40ACV1_9PEZI</name>
<evidence type="ECO:0000313" key="2">
    <source>
        <dbReference type="EMBL" id="KAK0713528.1"/>
    </source>
</evidence>
<dbReference type="Proteomes" id="UP001172101">
    <property type="component" value="Unassembled WGS sequence"/>
</dbReference>
<organism evidence="2 3">
    <name type="scientific">Lasiosphaeria miniovina</name>
    <dbReference type="NCBI Taxonomy" id="1954250"/>
    <lineage>
        <taxon>Eukaryota</taxon>
        <taxon>Fungi</taxon>
        <taxon>Dikarya</taxon>
        <taxon>Ascomycota</taxon>
        <taxon>Pezizomycotina</taxon>
        <taxon>Sordariomycetes</taxon>
        <taxon>Sordariomycetidae</taxon>
        <taxon>Sordariales</taxon>
        <taxon>Lasiosphaeriaceae</taxon>
        <taxon>Lasiosphaeria</taxon>
    </lineage>
</organism>
<protein>
    <submittedName>
        <fullName evidence="2">Uncharacterized protein</fullName>
    </submittedName>
</protein>
<comment type="caution">
    <text evidence="2">The sequence shown here is derived from an EMBL/GenBank/DDBJ whole genome shotgun (WGS) entry which is preliminary data.</text>
</comment>
<dbReference type="PANTHER" id="PTHR40619">
    <property type="entry name" value="FUNGAL STAND N-TERMINAL GOODBYE DOMAIN-CONTAINING PROTEIN"/>
    <property type="match status" value="1"/>
</dbReference>
<keyword evidence="3" id="KW-1185">Reference proteome</keyword>
<dbReference type="PANTHER" id="PTHR40619:SF3">
    <property type="entry name" value="FUNGAL STAND N-TERMINAL GOODBYE DOMAIN-CONTAINING PROTEIN"/>
    <property type="match status" value="1"/>
</dbReference>
<evidence type="ECO:0000256" key="1">
    <source>
        <dbReference type="SAM" id="MobiDB-lite"/>
    </source>
</evidence>
<dbReference type="EMBL" id="JAUIRO010000005">
    <property type="protein sequence ID" value="KAK0713528.1"/>
    <property type="molecule type" value="Genomic_DNA"/>
</dbReference>
<gene>
    <name evidence="2" type="ORF">B0T26DRAFT_753624</name>
</gene>
<evidence type="ECO:0000313" key="3">
    <source>
        <dbReference type="Proteomes" id="UP001172101"/>
    </source>
</evidence>
<reference evidence="2" key="1">
    <citation type="submission" date="2023-06" db="EMBL/GenBank/DDBJ databases">
        <title>Genome-scale phylogeny and comparative genomics of the fungal order Sordariales.</title>
        <authorList>
            <consortium name="Lawrence Berkeley National Laboratory"/>
            <person name="Hensen N."/>
            <person name="Bonometti L."/>
            <person name="Westerberg I."/>
            <person name="Brannstrom I.O."/>
            <person name="Guillou S."/>
            <person name="Cros-Aarteil S."/>
            <person name="Calhoun S."/>
            <person name="Haridas S."/>
            <person name="Kuo A."/>
            <person name="Mondo S."/>
            <person name="Pangilinan J."/>
            <person name="Riley R."/>
            <person name="LaButti K."/>
            <person name="Andreopoulos B."/>
            <person name="Lipzen A."/>
            <person name="Chen C."/>
            <person name="Yanf M."/>
            <person name="Daum C."/>
            <person name="Ng V."/>
            <person name="Clum A."/>
            <person name="Steindorff A."/>
            <person name="Ohm R."/>
            <person name="Martin F."/>
            <person name="Silar P."/>
            <person name="Natvig D."/>
            <person name="Lalanne C."/>
            <person name="Gautier V."/>
            <person name="Ament-velasquez S.L."/>
            <person name="Kruys A."/>
            <person name="Hutchinson M.I."/>
            <person name="Powell A.J."/>
            <person name="Barry K."/>
            <person name="Miller A.N."/>
            <person name="Grigoriev I.V."/>
            <person name="Debuchy R."/>
            <person name="Gladieux P."/>
            <person name="Thoren M.H."/>
            <person name="Johannesson H."/>
        </authorList>
    </citation>
    <scope>NUCLEOTIDE SEQUENCE</scope>
    <source>
        <strain evidence="2">SMH2392-1A</strain>
    </source>
</reference>
<dbReference type="GeneID" id="85328983"/>
<accession>A0AA40ACV1</accession>
<dbReference type="RefSeq" id="XP_060294851.1">
    <property type="nucleotide sequence ID" value="XM_060445713.1"/>
</dbReference>
<feature type="region of interest" description="Disordered" evidence="1">
    <location>
        <begin position="306"/>
        <end position="329"/>
    </location>
</feature>
<feature type="compositionally biased region" description="Pro residues" evidence="1">
    <location>
        <begin position="312"/>
        <end position="328"/>
    </location>
</feature>
<sequence length="607" mass="66856">MLEPAEQCSRGTESGEHEIVDYMDNMDGSLHPALAHGPVLDPNTGLWVRRRSPSPVQLDFQDLYSECFNARDALVATANKYLARTSQSSVDIELSYDWASVQTALERACKVFTALIPNDLMFSSALCGGLNIIFSALEQTGFHREAVYKALERLPQILGDHDGYIEIAADDAELHRRTAKLYAEVLAGAKRLLNPSGFTTKLDDRMSEVKLATKSFKNHIARMMPQRQNELIQLQSHGLYQHALMSRQLGEISFDLKDLRRLVMSVEREDILDGVRAEVFQSLQPVLQDSMKRLIAEHATGLIQAGGISPGPATPLSPPSPAAPPTPSPKVTLNRILKTFLYDRTLVPTDISALLALGSPRIGPTQLDTDRLHALQNNARLRAWLTIDEPSALLLDGGASDAQCNTTSYFAAHVIDSLRRRHQTWSSSSTDPPITAITLAYFCSQHRDYRRDAAGSPAELALSLLLQLVDRHRGFGEAALCDVLQRVVPDDVGSVVRALGRLVRALPPSAVLFVVVDGLSFFAPPPKRRAGTREVVRWLLQNVCARQRSQSRALGEDGCEGRGGPTVKLLVAGPTRLRFVEDLFERDERVHIPADPPPLGVDRDALC</sequence>
<dbReference type="AlphaFoldDB" id="A0AA40ACV1"/>
<proteinExistence type="predicted"/>